<feature type="signal peptide" evidence="1">
    <location>
        <begin position="1"/>
        <end position="19"/>
    </location>
</feature>
<comment type="caution">
    <text evidence="2">The sequence shown here is derived from an EMBL/GenBank/DDBJ whole genome shotgun (WGS) entry which is preliminary data.</text>
</comment>
<dbReference type="AlphaFoldDB" id="A0A132UB37"/>
<keyword evidence="1" id="KW-0732">Signal</keyword>
<feature type="chain" id="PRO_5038485371" description="Alpha integrin" evidence="1">
    <location>
        <begin position="20"/>
        <end position="490"/>
    </location>
</feature>
<dbReference type="SUPFAM" id="SSF69318">
    <property type="entry name" value="Integrin alpha N-terminal domain"/>
    <property type="match status" value="1"/>
</dbReference>
<evidence type="ECO:0008006" key="4">
    <source>
        <dbReference type="Google" id="ProtNLM"/>
    </source>
</evidence>
<dbReference type="Proteomes" id="UP000070475">
    <property type="component" value="Unassembled WGS sequence"/>
</dbReference>
<dbReference type="RefSeq" id="WP_060819270.1">
    <property type="nucleotide sequence ID" value="NZ_LIRB01000087.1"/>
</dbReference>
<evidence type="ECO:0000313" key="3">
    <source>
        <dbReference type="Proteomes" id="UP000070475"/>
    </source>
</evidence>
<gene>
    <name evidence="2" type="ORF">AMQ84_01880</name>
</gene>
<dbReference type="InterPro" id="IPR028994">
    <property type="entry name" value="Integrin_alpha_N"/>
</dbReference>
<protein>
    <recommendedName>
        <fullName evidence="4">Alpha integrin</fullName>
    </recommendedName>
</protein>
<dbReference type="PROSITE" id="PS51257">
    <property type="entry name" value="PROKAR_LIPOPROTEIN"/>
    <property type="match status" value="1"/>
</dbReference>
<evidence type="ECO:0000313" key="2">
    <source>
        <dbReference type="EMBL" id="KWX80917.1"/>
    </source>
</evidence>
<evidence type="ECO:0000256" key="1">
    <source>
        <dbReference type="SAM" id="SignalP"/>
    </source>
</evidence>
<name>A0A132UB37_9BACL</name>
<proteinExistence type="predicted"/>
<accession>A0A132UB37</accession>
<organism evidence="2 3">
    <name type="scientific">Paenibacillus riograndensis</name>
    <dbReference type="NCBI Taxonomy" id="483937"/>
    <lineage>
        <taxon>Bacteria</taxon>
        <taxon>Bacillati</taxon>
        <taxon>Bacillota</taxon>
        <taxon>Bacilli</taxon>
        <taxon>Bacillales</taxon>
        <taxon>Paenibacillaceae</taxon>
        <taxon>Paenibacillus</taxon>
        <taxon>Paenibacillus sonchi group</taxon>
    </lineage>
</organism>
<reference evidence="2 3" key="1">
    <citation type="submission" date="2015-08" db="EMBL/GenBank/DDBJ databases">
        <title>Genomes of Paenibacillus riograndensis.</title>
        <authorList>
            <person name="Sant'Anna F.H."/>
            <person name="Souza R."/>
            <person name="Ambrosini A."/>
            <person name="Bach E."/>
            <person name="Fernandes G."/>
            <person name="Balsanelli E."/>
            <person name="Baura V.A."/>
            <person name="Pedrosa F.O."/>
            <person name="Souza E.M."/>
            <person name="Passaglia L."/>
        </authorList>
    </citation>
    <scope>NUCLEOTIDE SEQUENCE [LARGE SCALE GENOMIC DNA]</scope>
    <source>
        <strain evidence="2 3">CAS34</strain>
    </source>
</reference>
<sequence length="490" mass="52441">MNKSALSALLGLTVLVAGCSTMKTPSDLLKAPSQGSADGTITSIVQPYLPAGAHLTVPVQSESSSAIQLQDLDKDGQEEILAFYKTDKTGYEINALVLSKTGGEWKKLINITGVGSELDYVKYADVTGDGAADVLLGFSGGEGLGRELSVYSLSGGQLSEILKQPYDHLAVGDMTDEGKTDIALIHSTVDGDNQPESHLQLLRLQGGKLQSLSDQNISGMVIQAMYAKAAPAKSALIIDAAIGAHSSYTSLLTWANGSFTDILASDDYQHPALADSKNLVLKQLAPEPGGLLGEHSMAIKDYPLYSEDVNGDGIVEIGFLVPPAGAESFAPLATPFITKYYQWDGRTGLKLVQERFDRWGFNFHIPASWTGKYLLDLTGNESPAPWEHISFSYKDANSGEKAQLLELRLLAKKDWQAAEAQLIAAKASYKLLYELQNTSDETAPTVLVAVLPSANAGSKLTGPAAQEYEQLKLTLEEVRQLAGAPQKPRP</sequence>
<dbReference type="OrthoDB" id="1743319at2"/>
<dbReference type="EMBL" id="LIRB01000087">
    <property type="protein sequence ID" value="KWX80917.1"/>
    <property type="molecule type" value="Genomic_DNA"/>
</dbReference>
<keyword evidence="3" id="KW-1185">Reference proteome</keyword>
<dbReference type="PATRIC" id="fig|483937.3.peg.6016"/>